<protein>
    <submittedName>
        <fullName evidence="1">Uncharacterized protein</fullName>
    </submittedName>
</protein>
<accession>A0ACC3MH21</accession>
<evidence type="ECO:0000313" key="2">
    <source>
        <dbReference type="Proteomes" id="UP001281147"/>
    </source>
</evidence>
<keyword evidence="2" id="KW-1185">Reference proteome</keyword>
<organism evidence="1 2">
    <name type="scientific">Vermiconidia calcicola</name>
    <dbReference type="NCBI Taxonomy" id="1690605"/>
    <lineage>
        <taxon>Eukaryota</taxon>
        <taxon>Fungi</taxon>
        <taxon>Dikarya</taxon>
        <taxon>Ascomycota</taxon>
        <taxon>Pezizomycotina</taxon>
        <taxon>Dothideomycetes</taxon>
        <taxon>Dothideomycetidae</taxon>
        <taxon>Mycosphaerellales</taxon>
        <taxon>Extremaceae</taxon>
        <taxon>Vermiconidia</taxon>
    </lineage>
</organism>
<gene>
    <name evidence="1" type="ORF">LTR37_019108</name>
</gene>
<proteinExistence type="predicted"/>
<dbReference type="Proteomes" id="UP001281147">
    <property type="component" value="Unassembled WGS sequence"/>
</dbReference>
<sequence>MSNTICSSGCGLLQRPAVRINIVRLRGPQIDTHARSRPLWSQPSRASSWAASSSATSFCPSTRHIRLADSKSYATASKDTDSRTEARIISNTREYSPGHNVATLSISNPSKLNVVNSPLIEELITACRELSKDDALRAVVLTGAPTAAGKSPSFIGGADIKQMSQMSSFDEAREFISLIHNGCAALRDIPVPVIARVHGFALGAGLEIMASCDLRVATQDSVFGMPEVKIGLPSVIEAAYLPGLIGMGRTRRFLYLAENIKGPIAEQWGLVERLVTDEAALDQAVDEWLGTIVGMGPKSIRSQKKLMQKWENSTADEAIDAGVEALAESFRDGGKEPRGLMGSFLNRKR</sequence>
<comment type="caution">
    <text evidence="1">The sequence shown here is derived from an EMBL/GenBank/DDBJ whole genome shotgun (WGS) entry which is preliminary data.</text>
</comment>
<name>A0ACC3MH21_9PEZI</name>
<dbReference type="EMBL" id="JAUTXU010000285">
    <property type="protein sequence ID" value="KAK3690612.1"/>
    <property type="molecule type" value="Genomic_DNA"/>
</dbReference>
<evidence type="ECO:0000313" key="1">
    <source>
        <dbReference type="EMBL" id="KAK3690612.1"/>
    </source>
</evidence>
<reference evidence="1" key="1">
    <citation type="submission" date="2023-07" db="EMBL/GenBank/DDBJ databases">
        <title>Black Yeasts Isolated from many extreme environments.</title>
        <authorList>
            <person name="Coleine C."/>
            <person name="Stajich J.E."/>
            <person name="Selbmann L."/>
        </authorList>
    </citation>
    <scope>NUCLEOTIDE SEQUENCE</scope>
    <source>
        <strain evidence="1">CCFEE 5714</strain>
    </source>
</reference>